<proteinExistence type="predicted"/>
<evidence type="ECO:0000313" key="3">
    <source>
        <dbReference type="Proteomes" id="UP000274131"/>
    </source>
</evidence>
<accession>A0A0N4V960</accession>
<evidence type="ECO:0000313" key="4">
    <source>
        <dbReference type="WBParaSite" id="EVEC_0000696301-mRNA-1"/>
    </source>
</evidence>
<protein>
    <submittedName>
        <fullName evidence="2 4">Uncharacterized protein</fullName>
    </submittedName>
</protein>
<dbReference type="WBParaSite" id="EVEC_0000696301-mRNA-1">
    <property type="protein sequence ID" value="EVEC_0000696301-mRNA-1"/>
    <property type="gene ID" value="EVEC_0000696301"/>
</dbReference>
<evidence type="ECO:0000313" key="2">
    <source>
        <dbReference type="EMBL" id="VDD91726.1"/>
    </source>
</evidence>
<keyword evidence="1" id="KW-1133">Transmembrane helix</keyword>
<organism evidence="4">
    <name type="scientific">Enterobius vermicularis</name>
    <name type="common">Human pinworm</name>
    <dbReference type="NCBI Taxonomy" id="51028"/>
    <lineage>
        <taxon>Eukaryota</taxon>
        <taxon>Metazoa</taxon>
        <taxon>Ecdysozoa</taxon>
        <taxon>Nematoda</taxon>
        <taxon>Chromadorea</taxon>
        <taxon>Rhabditida</taxon>
        <taxon>Spirurina</taxon>
        <taxon>Oxyuridomorpha</taxon>
        <taxon>Oxyuroidea</taxon>
        <taxon>Oxyuridae</taxon>
        <taxon>Enterobius</taxon>
    </lineage>
</organism>
<keyword evidence="3" id="KW-1185">Reference proteome</keyword>
<sequence>MKESWIGKLTFISVFTIRCFCFIGIVQTKNTDHSL</sequence>
<reference evidence="2 3" key="2">
    <citation type="submission" date="2018-10" db="EMBL/GenBank/DDBJ databases">
        <authorList>
            <consortium name="Pathogen Informatics"/>
        </authorList>
    </citation>
    <scope>NUCLEOTIDE SEQUENCE [LARGE SCALE GENOMIC DNA]</scope>
</reference>
<dbReference type="Proteomes" id="UP000274131">
    <property type="component" value="Unassembled WGS sequence"/>
</dbReference>
<evidence type="ECO:0000256" key="1">
    <source>
        <dbReference type="SAM" id="Phobius"/>
    </source>
</evidence>
<dbReference type="AlphaFoldDB" id="A0A0N4V960"/>
<gene>
    <name evidence="2" type="ORF">EVEC_LOCUS6477</name>
</gene>
<dbReference type="EMBL" id="UXUI01008526">
    <property type="protein sequence ID" value="VDD91726.1"/>
    <property type="molecule type" value="Genomic_DNA"/>
</dbReference>
<feature type="transmembrane region" description="Helical" evidence="1">
    <location>
        <begin position="6"/>
        <end position="26"/>
    </location>
</feature>
<keyword evidence="1" id="KW-0472">Membrane</keyword>
<name>A0A0N4V960_ENTVE</name>
<keyword evidence="1" id="KW-0812">Transmembrane</keyword>
<reference evidence="4" key="1">
    <citation type="submission" date="2017-02" db="UniProtKB">
        <authorList>
            <consortium name="WormBaseParasite"/>
        </authorList>
    </citation>
    <scope>IDENTIFICATION</scope>
</reference>